<name>A0A919N1S2_9ACTN</name>
<feature type="transmembrane region" description="Helical" evidence="7">
    <location>
        <begin position="108"/>
        <end position="132"/>
    </location>
</feature>
<dbReference type="Proteomes" id="UP000636960">
    <property type="component" value="Unassembled WGS sequence"/>
</dbReference>
<feature type="transmembrane region" description="Helical" evidence="7">
    <location>
        <begin position="221"/>
        <end position="246"/>
    </location>
</feature>
<reference evidence="10" key="1">
    <citation type="submission" date="2021-01" db="EMBL/GenBank/DDBJ databases">
        <title>Whole genome shotgun sequence of Actinoplanes rishiriensis NBRC 108556.</title>
        <authorList>
            <person name="Komaki H."/>
            <person name="Tamura T."/>
        </authorList>
    </citation>
    <scope>NUCLEOTIDE SEQUENCE</scope>
    <source>
        <strain evidence="10">NBRC 108556</strain>
    </source>
</reference>
<proteinExistence type="inferred from homology"/>
<dbReference type="PROSITE" id="PS50928">
    <property type="entry name" value="ABC_TM1"/>
    <property type="match status" value="1"/>
</dbReference>
<dbReference type="RefSeq" id="WP_203791279.1">
    <property type="nucleotide sequence ID" value="NZ_BOMV01000124.1"/>
</dbReference>
<evidence type="ECO:0000256" key="4">
    <source>
        <dbReference type="ARBA" id="ARBA00022692"/>
    </source>
</evidence>
<dbReference type="AlphaFoldDB" id="A0A919N1S2"/>
<feature type="transmembrane region" description="Helical" evidence="7">
    <location>
        <begin position="47"/>
        <end position="67"/>
    </location>
</feature>
<evidence type="ECO:0000256" key="7">
    <source>
        <dbReference type="RuleBase" id="RU363032"/>
    </source>
</evidence>
<dbReference type="InterPro" id="IPR035906">
    <property type="entry name" value="MetI-like_sf"/>
</dbReference>
<dbReference type="InterPro" id="IPR000515">
    <property type="entry name" value="MetI-like"/>
</dbReference>
<comment type="similarity">
    <text evidence="7">Belongs to the binding-protein-dependent transport system permease family.</text>
</comment>
<dbReference type="CDD" id="cd06261">
    <property type="entry name" value="TM_PBP2"/>
    <property type="match status" value="1"/>
</dbReference>
<dbReference type="GO" id="GO:0005886">
    <property type="term" value="C:plasma membrane"/>
    <property type="evidence" value="ECO:0007669"/>
    <property type="project" value="UniProtKB-SubCell"/>
</dbReference>
<dbReference type="PANTHER" id="PTHR43744:SF4">
    <property type="entry name" value="OSMOPROTECTIVE COMPOUNDS UPTAKE PERMEASE PROTEIN GGTD"/>
    <property type="match status" value="1"/>
</dbReference>
<keyword evidence="6 7" id="KW-0472">Membrane</keyword>
<comment type="caution">
    <text evidence="10">The sequence shown here is derived from an EMBL/GenBank/DDBJ whole genome shotgun (WGS) entry which is preliminary data.</text>
</comment>
<dbReference type="Gene3D" id="1.10.3720.10">
    <property type="entry name" value="MetI-like"/>
    <property type="match status" value="1"/>
</dbReference>
<evidence type="ECO:0000256" key="8">
    <source>
        <dbReference type="SAM" id="MobiDB-lite"/>
    </source>
</evidence>
<gene>
    <name evidence="10" type="ORF">Ari01nite_96650</name>
</gene>
<evidence type="ECO:0000256" key="2">
    <source>
        <dbReference type="ARBA" id="ARBA00022448"/>
    </source>
</evidence>
<keyword evidence="4 7" id="KW-0812">Transmembrane</keyword>
<feature type="transmembrane region" description="Helical" evidence="7">
    <location>
        <begin position="180"/>
        <end position="200"/>
    </location>
</feature>
<evidence type="ECO:0000259" key="9">
    <source>
        <dbReference type="PROSITE" id="PS50928"/>
    </source>
</evidence>
<dbReference type="Pfam" id="PF00528">
    <property type="entry name" value="BPD_transp_1"/>
    <property type="match status" value="1"/>
</dbReference>
<accession>A0A919N1S2</accession>
<dbReference type="GO" id="GO:0055085">
    <property type="term" value="P:transmembrane transport"/>
    <property type="evidence" value="ECO:0007669"/>
    <property type="project" value="InterPro"/>
</dbReference>
<evidence type="ECO:0000256" key="3">
    <source>
        <dbReference type="ARBA" id="ARBA00022475"/>
    </source>
</evidence>
<evidence type="ECO:0000256" key="6">
    <source>
        <dbReference type="ARBA" id="ARBA00023136"/>
    </source>
</evidence>
<feature type="transmembrane region" description="Helical" evidence="7">
    <location>
        <begin position="278"/>
        <end position="300"/>
    </location>
</feature>
<dbReference type="EMBL" id="BOMV01000124">
    <property type="protein sequence ID" value="GIF02201.1"/>
    <property type="molecule type" value="Genomic_DNA"/>
</dbReference>
<feature type="transmembrane region" description="Helical" evidence="7">
    <location>
        <begin position="144"/>
        <end position="168"/>
    </location>
</feature>
<sequence>MTTVSQGPQPTPVPDPVTDRKTMGGRRRHLAGVGENAGKANWVVKTVLLIICFLWIVPVIGLLITSLRQPDAANATGWWTVLKSPLDATQWTLANYTEVATESNMFRAFINSFAITLPATLIPILIAAFAAYAFTFMQFKGRDLLFIIIVSLLVVPNQVALVPLLQLYGQFGLNGTFPAVWLAHIGFGMPLAIFILRSYMATLPKELIESAKVDGATHFTTFWRLVIPVSVPALASFAIFQFLWVWNDLLVALIFLGPGENEPMTVNLAGLIGQQGQGWQLITAGGFFTMVIPLIVFLSLQRFFIRGMVAGSVKG</sequence>
<evidence type="ECO:0000313" key="10">
    <source>
        <dbReference type="EMBL" id="GIF02201.1"/>
    </source>
</evidence>
<keyword evidence="2 7" id="KW-0813">Transport</keyword>
<dbReference type="PANTHER" id="PTHR43744">
    <property type="entry name" value="ABC TRANSPORTER PERMEASE PROTEIN MG189-RELATED-RELATED"/>
    <property type="match status" value="1"/>
</dbReference>
<feature type="region of interest" description="Disordered" evidence="8">
    <location>
        <begin position="1"/>
        <end position="24"/>
    </location>
</feature>
<keyword evidence="5 7" id="KW-1133">Transmembrane helix</keyword>
<protein>
    <submittedName>
        <fullName evidence="10">Sugar ABC transporter permease</fullName>
    </submittedName>
</protein>
<evidence type="ECO:0000256" key="1">
    <source>
        <dbReference type="ARBA" id="ARBA00004651"/>
    </source>
</evidence>
<evidence type="ECO:0000256" key="5">
    <source>
        <dbReference type="ARBA" id="ARBA00022989"/>
    </source>
</evidence>
<feature type="domain" description="ABC transmembrane type-1" evidence="9">
    <location>
        <begin position="109"/>
        <end position="300"/>
    </location>
</feature>
<organism evidence="10 11">
    <name type="scientific">Paractinoplanes rishiriensis</name>
    <dbReference type="NCBI Taxonomy" id="1050105"/>
    <lineage>
        <taxon>Bacteria</taxon>
        <taxon>Bacillati</taxon>
        <taxon>Actinomycetota</taxon>
        <taxon>Actinomycetes</taxon>
        <taxon>Micromonosporales</taxon>
        <taxon>Micromonosporaceae</taxon>
        <taxon>Paractinoplanes</taxon>
    </lineage>
</organism>
<dbReference type="SUPFAM" id="SSF161098">
    <property type="entry name" value="MetI-like"/>
    <property type="match status" value="1"/>
</dbReference>
<comment type="subcellular location">
    <subcellularLocation>
        <location evidence="1 7">Cell membrane</location>
        <topology evidence="1 7">Multi-pass membrane protein</topology>
    </subcellularLocation>
</comment>
<keyword evidence="11" id="KW-1185">Reference proteome</keyword>
<evidence type="ECO:0000313" key="11">
    <source>
        <dbReference type="Proteomes" id="UP000636960"/>
    </source>
</evidence>
<keyword evidence="3" id="KW-1003">Cell membrane</keyword>